<dbReference type="Pfam" id="PF00150">
    <property type="entry name" value="Cellulase"/>
    <property type="match status" value="1"/>
</dbReference>
<comment type="caution">
    <text evidence="6">The sequence shown here is derived from an EMBL/GenBank/DDBJ whole genome shotgun (WGS) entry which is preliminary data.</text>
</comment>
<evidence type="ECO:0000256" key="1">
    <source>
        <dbReference type="ARBA" id="ARBA00022801"/>
    </source>
</evidence>
<dbReference type="PANTHER" id="PTHR34142:SF1">
    <property type="entry name" value="GLYCOSIDE HYDROLASE FAMILY 5 DOMAIN-CONTAINING PROTEIN"/>
    <property type="match status" value="1"/>
</dbReference>
<reference evidence="6 7" key="1">
    <citation type="submission" date="2017-10" db="EMBL/GenBank/DDBJ databases">
        <title>Resolving the taxonomy of Roseburia spp., Eubacterium rectale and Agathobacter spp. through phylogenomic analysis.</title>
        <authorList>
            <person name="Sheridan P.O."/>
            <person name="Walker A.W."/>
            <person name="Duncan S.H."/>
            <person name="Scott K.P."/>
            <person name="Toole P.W.O."/>
            <person name="Luis P."/>
            <person name="Flint H.J."/>
        </authorList>
    </citation>
    <scope>NUCLEOTIDE SEQUENCE [LARGE SCALE GENOMIC DNA]</scope>
    <source>
        <strain evidence="6 7">JK623</strain>
    </source>
</reference>
<dbReference type="EMBL" id="PDYG01000024">
    <property type="protein sequence ID" value="PHU37908.1"/>
    <property type="molecule type" value="Genomic_DNA"/>
</dbReference>
<evidence type="ECO:0000259" key="5">
    <source>
        <dbReference type="Pfam" id="PF00150"/>
    </source>
</evidence>
<dbReference type="AlphaFoldDB" id="A0A2G3E3Q5"/>
<keyword evidence="7" id="KW-1185">Reference proteome</keyword>
<protein>
    <submittedName>
        <fullName evidence="6">Glycosyl hydrolase family 5</fullName>
    </submittedName>
</protein>
<dbReference type="Proteomes" id="UP000224563">
    <property type="component" value="Unassembled WGS sequence"/>
</dbReference>
<organism evidence="6 7">
    <name type="scientific">Agathobacter ruminis</name>
    <dbReference type="NCBI Taxonomy" id="1712665"/>
    <lineage>
        <taxon>Bacteria</taxon>
        <taxon>Bacillati</taxon>
        <taxon>Bacillota</taxon>
        <taxon>Clostridia</taxon>
        <taxon>Lachnospirales</taxon>
        <taxon>Lachnospiraceae</taxon>
        <taxon>Agathobacter</taxon>
    </lineage>
</organism>
<dbReference type="GO" id="GO:0000272">
    <property type="term" value="P:polysaccharide catabolic process"/>
    <property type="evidence" value="ECO:0007669"/>
    <property type="project" value="InterPro"/>
</dbReference>
<keyword evidence="2 3" id="KW-0326">Glycosidase</keyword>
<feature type="region of interest" description="Disordered" evidence="4">
    <location>
        <begin position="16"/>
        <end position="62"/>
    </location>
</feature>
<reference evidence="6 7" key="2">
    <citation type="submission" date="2017-10" db="EMBL/GenBank/DDBJ databases">
        <authorList>
            <person name="Banno H."/>
            <person name="Chua N.-H."/>
        </authorList>
    </citation>
    <scope>NUCLEOTIDE SEQUENCE [LARGE SCALE GENOMIC DNA]</scope>
    <source>
        <strain evidence="6 7">JK623</strain>
    </source>
</reference>
<evidence type="ECO:0000256" key="4">
    <source>
        <dbReference type="SAM" id="MobiDB-lite"/>
    </source>
</evidence>
<feature type="compositionally biased region" description="Acidic residues" evidence="4">
    <location>
        <begin position="31"/>
        <end position="47"/>
    </location>
</feature>
<comment type="similarity">
    <text evidence="3">Belongs to the glycosyl hydrolase 5 (cellulase A) family.</text>
</comment>
<dbReference type="SUPFAM" id="SSF51445">
    <property type="entry name" value="(Trans)glycosidases"/>
    <property type="match status" value="1"/>
</dbReference>
<dbReference type="Gene3D" id="3.20.20.80">
    <property type="entry name" value="Glycosidases"/>
    <property type="match status" value="1"/>
</dbReference>
<keyword evidence="1 3" id="KW-0378">Hydrolase</keyword>
<feature type="domain" description="Glycoside hydrolase family 5" evidence="5">
    <location>
        <begin position="71"/>
        <end position="320"/>
    </location>
</feature>
<evidence type="ECO:0000256" key="2">
    <source>
        <dbReference type="ARBA" id="ARBA00023295"/>
    </source>
</evidence>
<accession>A0A2G3E3Q5</accession>
<dbReference type="InterPro" id="IPR001547">
    <property type="entry name" value="Glyco_hydro_5"/>
</dbReference>
<proteinExistence type="inferred from homology"/>
<sequence>MVLALLGGIAGGCGKTSYGETQLEEAKETQQSEDETEAREQPTEQETETQTTTENKGEESMELHVEGRKLCDANGKQIQLRGVSTHGIAWFPDYVNEAAVADLKSWGANVFRIAMYTAEYDGYCTGGDQTRLKSIVDAGVEAATKNEMYVIIDWHVLNDNDPNTYKDQAIAFFDEMSAKYASYDNVIYEICNEPCNGTSWSSIKSYAETVIPVIRKNAPESVIIVGTPNWSQFVNEAAADPITKYDNIMYALHFYAATHKDDLRNTMVAATKAGLPIFVSEYGICDASGNGAIDVDSANQWLSTLDEYGISYVCWNLSNKDESSAILKSSCSKTSGFTTDDLSEEGVWLYNMLQSKK</sequence>
<evidence type="ECO:0000256" key="3">
    <source>
        <dbReference type="RuleBase" id="RU361153"/>
    </source>
</evidence>
<gene>
    <name evidence="6" type="ORF">CSX02_05485</name>
</gene>
<evidence type="ECO:0000313" key="7">
    <source>
        <dbReference type="Proteomes" id="UP000224563"/>
    </source>
</evidence>
<dbReference type="InterPro" id="IPR017853">
    <property type="entry name" value="GH"/>
</dbReference>
<name>A0A2G3E3Q5_9FIRM</name>
<dbReference type="GO" id="GO:0004553">
    <property type="term" value="F:hydrolase activity, hydrolyzing O-glycosyl compounds"/>
    <property type="evidence" value="ECO:0007669"/>
    <property type="project" value="InterPro"/>
</dbReference>
<dbReference type="PANTHER" id="PTHR34142">
    <property type="entry name" value="ENDO-BETA-1,4-GLUCANASE A"/>
    <property type="match status" value="1"/>
</dbReference>
<evidence type="ECO:0000313" key="6">
    <source>
        <dbReference type="EMBL" id="PHU37908.1"/>
    </source>
</evidence>